<organism evidence="1">
    <name type="scientific">marine sediment metagenome</name>
    <dbReference type="NCBI Taxonomy" id="412755"/>
    <lineage>
        <taxon>unclassified sequences</taxon>
        <taxon>metagenomes</taxon>
        <taxon>ecological metagenomes</taxon>
    </lineage>
</organism>
<comment type="caution">
    <text evidence="1">The sequence shown here is derived from an EMBL/GenBank/DDBJ whole genome shotgun (WGS) entry which is preliminary data.</text>
</comment>
<gene>
    <name evidence="1" type="ORF">S01H1_58192</name>
</gene>
<accession>X0W2T2</accession>
<dbReference type="AlphaFoldDB" id="X0W2T2"/>
<evidence type="ECO:0000313" key="1">
    <source>
        <dbReference type="EMBL" id="GAG17652.1"/>
    </source>
</evidence>
<sequence length="215" mass="24003">MALTATAETVTNANIAAATRALIIKGFKDQVVMKNPLLTKLLLANRITWKGGTSIKQAAKYADLASLVNDYNPNDPLPAERKTRFEQPWFDWRYAEIPLLYDIEEKLQNMSGGSDTQIFSLATDLSKSGLEALRIWLTNCAYEIPDSGTTQLASSDTRTTNPRFQSIIQAMNHDADYGRLGRTTTTENMWWQGASIAETYADQDTDLGWSINTVR</sequence>
<name>X0W2T2_9ZZZZ</name>
<proteinExistence type="predicted"/>
<protein>
    <submittedName>
        <fullName evidence="1">Uncharacterized protein</fullName>
    </submittedName>
</protein>
<dbReference type="EMBL" id="BARS01038000">
    <property type="protein sequence ID" value="GAG17652.1"/>
    <property type="molecule type" value="Genomic_DNA"/>
</dbReference>
<feature type="non-terminal residue" evidence="1">
    <location>
        <position position="215"/>
    </location>
</feature>
<reference evidence="1" key="1">
    <citation type="journal article" date="2014" name="Front. Microbiol.">
        <title>High frequency of phylogenetically diverse reductive dehalogenase-homologous genes in deep subseafloor sedimentary metagenomes.</title>
        <authorList>
            <person name="Kawai M."/>
            <person name="Futagami T."/>
            <person name="Toyoda A."/>
            <person name="Takaki Y."/>
            <person name="Nishi S."/>
            <person name="Hori S."/>
            <person name="Arai W."/>
            <person name="Tsubouchi T."/>
            <person name="Morono Y."/>
            <person name="Uchiyama I."/>
            <person name="Ito T."/>
            <person name="Fujiyama A."/>
            <person name="Inagaki F."/>
            <person name="Takami H."/>
        </authorList>
    </citation>
    <scope>NUCLEOTIDE SEQUENCE</scope>
    <source>
        <strain evidence="1">Expedition CK06-06</strain>
    </source>
</reference>